<protein>
    <recommendedName>
        <fullName evidence="3">Cupin 2 conserved barrel domain-containing protein</fullName>
    </recommendedName>
</protein>
<keyword evidence="2" id="KW-1185">Reference proteome</keyword>
<comment type="caution">
    <text evidence="1">The sequence shown here is derived from an EMBL/GenBank/DDBJ whole genome shotgun (WGS) entry which is preliminary data.</text>
</comment>
<evidence type="ECO:0008006" key="3">
    <source>
        <dbReference type="Google" id="ProtNLM"/>
    </source>
</evidence>
<dbReference type="Gene3D" id="2.60.120.10">
    <property type="entry name" value="Jelly Rolls"/>
    <property type="match status" value="1"/>
</dbReference>
<dbReference type="OrthoDB" id="5190473at2"/>
<dbReference type="AlphaFoldDB" id="G7GYL9"/>
<dbReference type="EMBL" id="BAEE01000015">
    <property type="protein sequence ID" value="GAB08694.1"/>
    <property type="molecule type" value="Genomic_DNA"/>
</dbReference>
<dbReference type="InterPro" id="IPR011051">
    <property type="entry name" value="RmlC_Cupin_sf"/>
</dbReference>
<evidence type="ECO:0000313" key="2">
    <source>
        <dbReference type="Proteomes" id="UP000035088"/>
    </source>
</evidence>
<dbReference type="Proteomes" id="UP000035088">
    <property type="component" value="Unassembled WGS sequence"/>
</dbReference>
<dbReference type="STRING" id="1073574.GOARA_015_00320"/>
<name>G7GYL9_9ACTN</name>
<sequence>MSTVSLSTLGSELLADAHAHKSGRAARTVRGHGDHRLRHTVIAMTGGSRLSDHESPDEATLLVLRGKVHITSAEQTWPAAQGDLLDIPPVRHGLAADEDSVVLLTVRL</sequence>
<gene>
    <name evidence="1" type="ORF">GOARA_015_00320</name>
</gene>
<evidence type="ECO:0000313" key="1">
    <source>
        <dbReference type="EMBL" id="GAB08694.1"/>
    </source>
</evidence>
<dbReference type="PANTHER" id="PTHR37694">
    <property type="entry name" value="SLR8022 PROTEIN"/>
    <property type="match status" value="1"/>
</dbReference>
<dbReference type="RefSeq" id="WP_007320771.1">
    <property type="nucleotide sequence ID" value="NZ_BAEE01000015.1"/>
</dbReference>
<dbReference type="PANTHER" id="PTHR37694:SF1">
    <property type="entry name" value="SLR8022 PROTEIN"/>
    <property type="match status" value="1"/>
</dbReference>
<dbReference type="InterPro" id="IPR014710">
    <property type="entry name" value="RmlC-like_jellyroll"/>
</dbReference>
<accession>G7GYL9</accession>
<reference evidence="1 2" key="1">
    <citation type="submission" date="2011-11" db="EMBL/GenBank/DDBJ databases">
        <title>Whole genome shotgun sequence of Gordonia araii NBRC 100433.</title>
        <authorList>
            <person name="Yoshida Y."/>
            <person name="Hosoyama A."/>
            <person name="Tsuchikane K."/>
            <person name="Katsumata H."/>
            <person name="Yamazaki S."/>
            <person name="Fujita N."/>
        </authorList>
    </citation>
    <scope>NUCLEOTIDE SEQUENCE [LARGE SCALE GENOMIC DNA]</scope>
    <source>
        <strain evidence="1 2">NBRC 100433</strain>
    </source>
</reference>
<dbReference type="SUPFAM" id="SSF51182">
    <property type="entry name" value="RmlC-like cupins"/>
    <property type="match status" value="1"/>
</dbReference>
<proteinExistence type="predicted"/>
<organism evidence="1 2">
    <name type="scientific">Gordonia araii NBRC 100433</name>
    <dbReference type="NCBI Taxonomy" id="1073574"/>
    <lineage>
        <taxon>Bacteria</taxon>
        <taxon>Bacillati</taxon>
        <taxon>Actinomycetota</taxon>
        <taxon>Actinomycetes</taxon>
        <taxon>Mycobacteriales</taxon>
        <taxon>Gordoniaceae</taxon>
        <taxon>Gordonia</taxon>
    </lineage>
</organism>